<dbReference type="GO" id="GO:0005634">
    <property type="term" value="C:nucleus"/>
    <property type="evidence" value="ECO:0007669"/>
    <property type="project" value="UniProtKB-SubCell"/>
</dbReference>
<dbReference type="SUPFAM" id="SSF57879">
    <property type="entry name" value="Zinc domain conserved in yeast copper-regulated transcription factors"/>
    <property type="match status" value="1"/>
</dbReference>
<dbReference type="GO" id="GO:0000978">
    <property type="term" value="F:RNA polymerase II cis-regulatory region sequence-specific DNA binding"/>
    <property type="evidence" value="ECO:0007669"/>
    <property type="project" value="TreeGrafter"/>
</dbReference>
<comment type="subcellular location">
    <subcellularLocation>
        <location evidence="1">Nucleus</location>
    </subcellularLocation>
</comment>
<dbReference type="PRINTS" id="PR00617">
    <property type="entry name" value="COPPERFIST"/>
</dbReference>
<sequence length="514" mass="53877">MIIKDGQKYACAQCIRGHRASNCSHEDRPLKAVRGKGRPPTQCDKCRELRRIRKVHVKCVCAEVAAAPAAAPAADQCPPPKARRLSPPASPPRKAGSIQSLLNPCSCSGGGFCTCCESGFRRHLTSRYPARIVEQEARALSESMRHHRPESMRHHHPESVRHHHPESLRHHNHHPGPGPHHSHHPGPGSHHNYHHPGPSPHHFRPPPAPAAAATWPGSRPSFPTMAAPPPRPRQPGSDPRELMERPHCNCGCECNALLDMLTSAIEARIGRDGLDDLVSAVRAPSDRLAGMTPQAPPPPLPRPLQTGIGSAASLRATMPHVTATTSAPHSASGPTFRSDPALAPFSGRNRSSSESSAGSAVSAVRFLGSPASRTSSREVDGSVSARGFASGVMPPVSRPACDPSVPAACSGPERALPQQVLPAKSCCGPAASTTNNNTNTSNTSNTNGGCCSSKSAGGGCACCKRGGWRPATAANAEVDADGALACGCGCHKPFGECGDCIRDGCESLLFNASV</sequence>
<dbReference type="PANTHER" id="PTHR28088:SF5">
    <property type="entry name" value="TRANSCRIPTIONAL ACTIVATOR HAA1-RELATED"/>
    <property type="match status" value="1"/>
</dbReference>
<keyword evidence="5" id="KW-0805">Transcription regulation</keyword>
<dbReference type="FunFam" id="3.90.430.10:FF:000001">
    <property type="entry name" value="Copper fist DNA-binding protein"/>
    <property type="match status" value="1"/>
</dbReference>
<dbReference type="Proteomes" id="UP001140217">
    <property type="component" value="Unassembled WGS sequence"/>
</dbReference>
<feature type="compositionally biased region" description="Polar residues" evidence="8">
    <location>
        <begin position="322"/>
        <end position="335"/>
    </location>
</feature>
<feature type="region of interest" description="Disordered" evidence="8">
    <location>
        <begin position="139"/>
        <end position="242"/>
    </location>
</feature>
<reference evidence="10" key="1">
    <citation type="submission" date="2022-07" db="EMBL/GenBank/DDBJ databases">
        <title>Phylogenomic reconstructions and comparative analyses of Kickxellomycotina fungi.</title>
        <authorList>
            <person name="Reynolds N.K."/>
            <person name="Stajich J.E."/>
            <person name="Barry K."/>
            <person name="Grigoriev I.V."/>
            <person name="Crous P."/>
            <person name="Smith M.E."/>
        </authorList>
    </citation>
    <scope>NUCLEOTIDE SEQUENCE</scope>
    <source>
        <strain evidence="10">NBRC 105414</strain>
    </source>
</reference>
<protein>
    <submittedName>
        <fullName evidence="10">Copper-binding transcription factor</fullName>
    </submittedName>
</protein>
<keyword evidence="11" id="KW-1185">Reference proteome</keyword>
<dbReference type="SMART" id="SM00412">
    <property type="entry name" value="Cu_FIST"/>
    <property type="match status" value="1"/>
</dbReference>
<evidence type="ECO:0000259" key="9">
    <source>
        <dbReference type="PROSITE" id="PS50073"/>
    </source>
</evidence>
<dbReference type="GO" id="GO:0006878">
    <property type="term" value="P:intracellular copper ion homeostasis"/>
    <property type="evidence" value="ECO:0007669"/>
    <property type="project" value="TreeGrafter"/>
</dbReference>
<feature type="region of interest" description="Disordered" evidence="8">
    <location>
        <begin position="322"/>
        <end position="360"/>
    </location>
</feature>
<dbReference type="PANTHER" id="PTHR28088">
    <property type="entry name" value="TRANSCRIPTIONAL ACTIVATOR HAA1-RELATED"/>
    <property type="match status" value="1"/>
</dbReference>
<dbReference type="PROSITE" id="PS50073">
    <property type="entry name" value="COPPER_FIST_2"/>
    <property type="match status" value="1"/>
</dbReference>
<dbReference type="Gene3D" id="3.90.430.10">
    <property type="entry name" value="Copper fist DNA-binding domain"/>
    <property type="match status" value="1"/>
</dbReference>
<keyword evidence="3" id="KW-0862">Zinc</keyword>
<name>A0A9W8HG30_9FUNG</name>
<organism evidence="10 11">
    <name type="scientific">Coemansia javaensis</name>
    <dbReference type="NCBI Taxonomy" id="2761396"/>
    <lineage>
        <taxon>Eukaryota</taxon>
        <taxon>Fungi</taxon>
        <taxon>Fungi incertae sedis</taxon>
        <taxon>Zoopagomycota</taxon>
        <taxon>Kickxellomycotina</taxon>
        <taxon>Kickxellomycetes</taxon>
        <taxon>Kickxellales</taxon>
        <taxon>Kickxellaceae</taxon>
        <taxon>Coemansia</taxon>
    </lineage>
</organism>
<dbReference type="OrthoDB" id="5600085at2759"/>
<accession>A0A9W8HG30</accession>
<dbReference type="GO" id="GO:0005507">
    <property type="term" value="F:copper ion binding"/>
    <property type="evidence" value="ECO:0007669"/>
    <property type="project" value="InterPro"/>
</dbReference>
<dbReference type="Pfam" id="PF00649">
    <property type="entry name" value="Copper-fist"/>
    <property type="match status" value="1"/>
</dbReference>
<dbReference type="GO" id="GO:0045944">
    <property type="term" value="P:positive regulation of transcription by RNA polymerase II"/>
    <property type="evidence" value="ECO:0007669"/>
    <property type="project" value="TreeGrafter"/>
</dbReference>
<evidence type="ECO:0000256" key="2">
    <source>
        <dbReference type="ARBA" id="ARBA00022723"/>
    </source>
</evidence>
<dbReference type="InterPro" id="IPR051763">
    <property type="entry name" value="Copper_Homeo_Regul"/>
</dbReference>
<dbReference type="SMART" id="SM01090">
    <property type="entry name" value="Copper-fist"/>
    <property type="match status" value="1"/>
</dbReference>
<evidence type="ECO:0000256" key="1">
    <source>
        <dbReference type="ARBA" id="ARBA00004123"/>
    </source>
</evidence>
<evidence type="ECO:0000256" key="8">
    <source>
        <dbReference type="SAM" id="MobiDB-lite"/>
    </source>
</evidence>
<feature type="region of interest" description="Disordered" evidence="8">
    <location>
        <begin position="72"/>
        <end position="95"/>
    </location>
</feature>
<feature type="compositionally biased region" description="Low complexity" evidence="8">
    <location>
        <begin position="346"/>
        <end position="360"/>
    </location>
</feature>
<evidence type="ECO:0000256" key="3">
    <source>
        <dbReference type="ARBA" id="ARBA00022833"/>
    </source>
</evidence>
<keyword evidence="6" id="KW-0804">Transcription</keyword>
<dbReference type="EMBL" id="JANBUL010000031">
    <property type="protein sequence ID" value="KAJ2784213.1"/>
    <property type="molecule type" value="Genomic_DNA"/>
</dbReference>
<feature type="compositionally biased region" description="Basic and acidic residues" evidence="8">
    <location>
        <begin position="149"/>
        <end position="169"/>
    </location>
</feature>
<evidence type="ECO:0000313" key="10">
    <source>
        <dbReference type="EMBL" id="KAJ2784213.1"/>
    </source>
</evidence>
<dbReference type="InterPro" id="IPR001083">
    <property type="entry name" value="Cu_fist_DNA-bd_dom"/>
</dbReference>
<dbReference type="InterPro" id="IPR036395">
    <property type="entry name" value="Cu_fist_DNA-bd_dom_sf"/>
</dbReference>
<gene>
    <name evidence="10" type="primary">CUP2</name>
    <name evidence="10" type="ORF">H4R18_001268</name>
</gene>
<feature type="domain" description="Copper-fist" evidence="9">
    <location>
        <begin position="1"/>
        <end position="40"/>
    </location>
</feature>
<evidence type="ECO:0000256" key="7">
    <source>
        <dbReference type="ARBA" id="ARBA00023242"/>
    </source>
</evidence>
<dbReference type="GO" id="GO:0000981">
    <property type="term" value="F:DNA-binding transcription factor activity, RNA polymerase II-specific"/>
    <property type="evidence" value="ECO:0007669"/>
    <property type="project" value="TreeGrafter"/>
</dbReference>
<evidence type="ECO:0000256" key="5">
    <source>
        <dbReference type="ARBA" id="ARBA00023015"/>
    </source>
</evidence>
<feature type="compositionally biased region" description="Low complexity" evidence="8">
    <location>
        <begin position="210"/>
        <end position="225"/>
    </location>
</feature>
<feature type="compositionally biased region" description="Basic residues" evidence="8">
    <location>
        <begin position="170"/>
        <end position="184"/>
    </location>
</feature>
<evidence type="ECO:0000313" key="11">
    <source>
        <dbReference type="Proteomes" id="UP001140217"/>
    </source>
</evidence>
<proteinExistence type="predicted"/>
<keyword evidence="7" id="KW-0539">Nucleus</keyword>
<comment type="caution">
    <text evidence="10">The sequence shown here is derived from an EMBL/GenBank/DDBJ whole genome shotgun (WGS) entry which is preliminary data.</text>
</comment>
<evidence type="ECO:0000256" key="6">
    <source>
        <dbReference type="ARBA" id="ARBA00023163"/>
    </source>
</evidence>
<keyword evidence="4" id="KW-0186">Copper</keyword>
<evidence type="ECO:0000256" key="4">
    <source>
        <dbReference type="ARBA" id="ARBA00023008"/>
    </source>
</evidence>
<dbReference type="GO" id="GO:0006879">
    <property type="term" value="P:intracellular iron ion homeostasis"/>
    <property type="evidence" value="ECO:0007669"/>
    <property type="project" value="TreeGrafter"/>
</dbReference>
<dbReference type="AlphaFoldDB" id="A0A9W8HG30"/>
<keyword evidence="2" id="KW-0479">Metal-binding</keyword>